<feature type="transmembrane region" description="Helical" evidence="8">
    <location>
        <begin position="187"/>
        <end position="207"/>
    </location>
</feature>
<keyword evidence="12" id="KW-1185">Reference proteome</keyword>
<evidence type="ECO:0000313" key="11">
    <source>
        <dbReference type="EMBL" id="SLN48663.1"/>
    </source>
</evidence>
<dbReference type="InterPro" id="IPR017871">
    <property type="entry name" value="ABC_transporter-like_CS"/>
</dbReference>
<dbReference type="InterPro" id="IPR003439">
    <property type="entry name" value="ABC_transporter-like_ATP-bd"/>
</dbReference>
<evidence type="ECO:0000313" key="12">
    <source>
        <dbReference type="Proteomes" id="UP000193963"/>
    </source>
</evidence>
<keyword evidence="6 8" id="KW-0472">Membrane</keyword>
<evidence type="ECO:0000256" key="5">
    <source>
        <dbReference type="ARBA" id="ARBA00022989"/>
    </source>
</evidence>
<evidence type="ECO:0000256" key="4">
    <source>
        <dbReference type="ARBA" id="ARBA00022840"/>
    </source>
</evidence>
<feature type="transmembrane region" description="Helical" evidence="8">
    <location>
        <begin position="163"/>
        <end position="181"/>
    </location>
</feature>
<sequence>MQDVALPDGAGLDPETAQAVPDAAPPGDRRAARAAMQDRIIAPVKPLLRRAGLLSILSGLLWPVQAAAIAWAVSGWASGALALERSLWAAGIFLLCGLIRAGLDRVAGGILYRAADETIARERELLIGREARRPGGAGSAAVAALAVQKLPLLHPWITRYHVAMLRTSVIPLVYLAVAFWFSWAIGVVLLVAGPLIPVFMALVGMAAEDASRRQMDEIGDMNSMLMDRLSALLDIRLLGARARAAEDFETRADRLREKTMAVLRIAFLSSTVLELFAAIGVAMVAVFVGFTLLGEVGWGSWGNGLTLYEGIFLLLIAPEFFQPLRDLAAAWHDRASGVSVVEELEAMDAAPRVALLGEGAQATPLPGPLSVSMRGGVAFLPGRALPLPDLDVGAGQSLALVGPSGVGKSTALSALAGLVPLVEGRIEVCGQELNAGTADGWRARLAVVPQRVHFPDLPLSDWLSGGRAMGESTITEALDLAEARAVIDRLPEGLQTRLGESGGGVSGGEARRLMIARAVLQDADLVLADEPTADLDALTADRVTRALRRLQGQGAALVVATHDPALAGEIDAQIVMTGENEA</sequence>
<dbReference type="Pfam" id="PF00664">
    <property type="entry name" value="ABC_membrane"/>
    <property type="match status" value="1"/>
</dbReference>
<dbReference type="CDD" id="cd18584">
    <property type="entry name" value="ABC_6TM_AarD_CydD"/>
    <property type="match status" value="1"/>
</dbReference>
<dbReference type="InterPro" id="IPR027417">
    <property type="entry name" value="P-loop_NTPase"/>
</dbReference>
<dbReference type="PROSITE" id="PS50929">
    <property type="entry name" value="ABC_TM1F"/>
    <property type="match status" value="1"/>
</dbReference>
<evidence type="ECO:0000256" key="8">
    <source>
        <dbReference type="SAM" id="Phobius"/>
    </source>
</evidence>
<dbReference type="GO" id="GO:0005524">
    <property type="term" value="F:ATP binding"/>
    <property type="evidence" value="ECO:0007669"/>
    <property type="project" value="UniProtKB-KW"/>
</dbReference>
<dbReference type="GO" id="GO:0034040">
    <property type="term" value="F:ATPase-coupled lipid transmembrane transporter activity"/>
    <property type="evidence" value="ECO:0007669"/>
    <property type="project" value="TreeGrafter"/>
</dbReference>
<reference evidence="11 12" key="1">
    <citation type="submission" date="2017-03" db="EMBL/GenBank/DDBJ databases">
        <authorList>
            <person name="Afonso C.L."/>
            <person name="Miller P.J."/>
            <person name="Scott M.A."/>
            <person name="Spackman E."/>
            <person name="Goraichik I."/>
            <person name="Dimitrov K.M."/>
            <person name="Suarez D.L."/>
            <person name="Swayne D.E."/>
        </authorList>
    </citation>
    <scope>NUCLEOTIDE SEQUENCE [LARGE SCALE GENOMIC DNA]</scope>
    <source>
        <strain evidence="11 12">CECT 7751</strain>
    </source>
</reference>
<dbReference type="InterPro" id="IPR039421">
    <property type="entry name" value="Type_1_exporter"/>
</dbReference>
<gene>
    <name evidence="11" type="primary">cydD</name>
    <name evidence="11" type="ORF">PSM7751_02326</name>
</gene>
<accession>A0A1X6ZDJ5</accession>
<dbReference type="Pfam" id="PF00005">
    <property type="entry name" value="ABC_tran"/>
    <property type="match status" value="1"/>
</dbReference>
<feature type="domain" description="ABC transporter" evidence="9">
    <location>
        <begin position="366"/>
        <end position="582"/>
    </location>
</feature>
<name>A0A1X6ZDJ5_9RHOB</name>
<dbReference type="SUPFAM" id="SSF52540">
    <property type="entry name" value="P-loop containing nucleoside triphosphate hydrolases"/>
    <property type="match status" value="1"/>
</dbReference>
<comment type="subcellular location">
    <subcellularLocation>
        <location evidence="1">Cell membrane</location>
        <topology evidence="1">Multi-pass membrane protein</topology>
    </subcellularLocation>
</comment>
<dbReference type="SMART" id="SM00382">
    <property type="entry name" value="AAA"/>
    <property type="match status" value="1"/>
</dbReference>
<evidence type="ECO:0000256" key="2">
    <source>
        <dbReference type="ARBA" id="ARBA00022692"/>
    </source>
</evidence>
<evidence type="ECO:0000256" key="3">
    <source>
        <dbReference type="ARBA" id="ARBA00022741"/>
    </source>
</evidence>
<dbReference type="Proteomes" id="UP000193963">
    <property type="component" value="Unassembled WGS sequence"/>
</dbReference>
<dbReference type="CDD" id="cd00267">
    <property type="entry name" value="ABC_ATPase"/>
    <property type="match status" value="1"/>
</dbReference>
<keyword evidence="4 11" id="KW-0067">ATP-binding</keyword>
<keyword evidence="2 8" id="KW-0812">Transmembrane</keyword>
<dbReference type="Gene3D" id="3.40.50.300">
    <property type="entry name" value="P-loop containing nucleotide triphosphate hydrolases"/>
    <property type="match status" value="1"/>
</dbReference>
<dbReference type="Gene3D" id="1.20.1560.10">
    <property type="entry name" value="ABC transporter type 1, transmembrane domain"/>
    <property type="match status" value="1"/>
</dbReference>
<feature type="transmembrane region" description="Helical" evidence="8">
    <location>
        <begin position="261"/>
        <end position="292"/>
    </location>
</feature>
<dbReference type="InterPro" id="IPR003593">
    <property type="entry name" value="AAA+_ATPase"/>
</dbReference>
<feature type="transmembrane region" description="Helical" evidence="8">
    <location>
        <begin position="53"/>
        <end position="74"/>
    </location>
</feature>
<proteinExistence type="predicted"/>
<dbReference type="PANTHER" id="PTHR24221:SF261">
    <property type="entry name" value="GLUTATHIONE_L-CYSTEINE TRANSPORT SYSTEM ATP-BINDING_PERMEASE PROTEIN CYDD"/>
    <property type="match status" value="1"/>
</dbReference>
<dbReference type="EMBL" id="FWFN01000004">
    <property type="protein sequence ID" value="SLN48663.1"/>
    <property type="molecule type" value="Genomic_DNA"/>
</dbReference>
<keyword evidence="3" id="KW-0547">Nucleotide-binding</keyword>
<dbReference type="SUPFAM" id="SSF90123">
    <property type="entry name" value="ABC transporter transmembrane region"/>
    <property type="match status" value="1"/>
</dbReference>
<dbReference type="GO" id="GO:0005886">
    <property type="term" value="C:plasma membrane"/>
    <property type="evidence" value="ECO:0007669"/>
    <property type="project" value="UniProtKB-SubCell"/>
</dbReference>
<dbReference type="InterPro" id="IPR011527">
    <property type="entry name" value="ABC1_TM_dom"/>
</dbReference>
<organism evidence="11 12">
    <name type="scientific">Pseudooceanicola marinus</name>
    <dbReference type="NCBI Taxonomy" id="396013"/>
    <lineage>
        <taxon>Bacteria</taxon>
        <taxon>Pseudomonadati</taxon>
        <taxon>Pseudomonadota</taxon>
        <taxon>Alphaproteobacteria</taxon>
        <taxon>Rhodobacterales</taxon>
        <taxon>Paracoccaceae</taxon>
        <taxon>Pseudooceanicola</taxon>
    </lineage>
</organism>
<dbReference type="PROSITE" id="PS50893">
    <property type="entry name" value="ABC_TRANSPORTER_2"/>
    <property type="match status" value="1"/>
</dbReference>
<dbReference type="PANTHER" id="PTHR24221">
    <property type="entry name" value="ATP-BINDING CASSETTE SUB-FAMILY B"/>
    <property type="match status" value="1"/>
</dbReference>
<dbReference type="InterPro" id="IPR036640">
    <property type="entry name" value="ABC1_TM_sf"/>
</dbReference>
<evidence type="ECO:0000256" key="7">
    <source>
        <dbReference type="SAM" id="MobiDB-lite"/>
    </source>
</evidence>
<evidence type="ECO:0000259" key="10">
    <source>
        <dbReference type="PROSITE" id="PS50929"/>
    </source>
</evidence>
<feature type="transmembrane region" description="Helical" evidence="8">
    <location>
        <begin position="86"/>
        <end position="103"/>
    </location>
</feature>
<dbReference type="GO" id="GO:0016887">
    <property type="term" value="F:ATP hydrolysis activity"/>
    <property type="evidence" value="ECO:0007669"/>
    <property type="project" value="InterPro"/>
</dbReference>
<protein>
    <submittedName>
        <fullName evidence="11">ATP-binding/permease protein CydD</fullName>
    </submittedName>
</protein>
<dbReference type="GO" id="GO:0140359">
    <property type="term" value="F:ABC-type transporter activity"/>
    <property type="evidence" value="ECO:0007669"/>
    <property type="project" value="InterPro"/>
</dbReference>
<dbReference type="PROSITE" id="PS00211">
    <property type="entry name" value="ABC_TRANSPORTER_1"/>
    <property type="match status" value="1"/>
</dbReference>
<evidence type="ECO:0000256" key="6">
    <source>
        <dbReference type="ARBA" id="ARBA00023136"/>
    </source>
</evidence>
<dbReference type="RefSeq" id="WP_232618266.1">
    <property type="nucleotide sequence ID" value="NZ_FWFN01000004.1"/>
</dbReference>
<dbReference type="AlphaFoldDB" id="A0A1X6ZDJ5"/>
<feature type="domain" description="ABC transmembrane type-1" evidence="10">
    <location>
        <begin position="51"/>
        <end position="336"/>
    </location>
</feature>
<keyword evidence="5 8" id="KW-1133">Transmembrane helix</keyword>
<feature type="region of interest" description="Disordered" evidence="7">
    <location>
        <begin position="1"/>
        <end position="28"/>
    </location>
</feature>
<evidence type="ECO:0000259" key="9">
    <source>
        <dbReference type="PROSITE" id="PS50893"/>
    </source>
</evidence>
<evidence type="ECO:0000256" key="1">
    <source>
        <dbReference type="ARBA" id="ARBA00004651"/>
    </source>
</evidence>